<comment type="caution">
    <text evidence="1">The sequence shown here is derived from an EMBL/GenBank/DDBJ whole genome shotgun (WGS) entry which is preliminary data.</text>
</comment>
<evidence type="ECO:0000313" key="2">
    <source>
        <dbReference type="Proteomes" id="UP001596137"/>
    </source>
</evidence>
<dbReference type="EMBL" id="JBHSRF010000071">
    <property type="protein sequence ID" value="MFC6085888.1"/>
    <property type="molecule type" value="Genomic_DNA"/>
</dbReference>
<sequence>MVADDVPRRWHGIPAGHFEDLARGGGGAAVGELVAAQHSKHALLVRAVVDEAVAHGHPGGGAAEDAYAALTEVQRRAPEAVAAVVRYPATGAWALRTAQRLRAGDGAAVPGRLAGLAAAAAVRGAVALSVRVPREPDGTVHLPSVGVACLPDGDGAGVEVEVSGDGSALIGGRVRVRPAGGGPVRAVAEVVGGSADQGWTGVRMVGLGGGFSPVFDDVEPFRFPSGEVRGRLAEGELGEWAGTLRAGWEVLCRVHPETASEVVTAVRVLTPLAAPGPGTLSGTARETFGCVALSRPPDAVAAAAMLAHEIQHAKLTALMDLFPFVTSPSSDRRFYAPWRDDARPVTGLLHGAYAHLGVAGFWRRQRHEEADPAEVTAAHTKFARWRDGAAEVTAQLAASGLLTPAGLRFVLGMAEVLEGWRADPVPAEAASVARRAAETHRAAWIRRHGRPVVPG</sequence>
<reference evidence="2" key="1">
    <citation type="journal article" date="2019" name="Int. J. Syst. Evol. Microbiol.">
        <title>The Global Catalogue of Microorganisms (GCM) 10K type strain sequencing project: providing services to taxonomists for standard genome sequencing and annotation.</title>
        <authorList>
            <consortium name="The Broad Institute Genomics Platform"/>
            <consortium name="The Broad Institute Genome Sequencing Center for Infectious Disease"/>
            <person name="Wu L."/>
            <person name="Ma J."/>
        </authorList>
    </citation>
    <scope>NUCLEOTIDE SEQUENCE [LARGE SCALE GENOMIC DNA]</scope>
    <source>
        <strain evidence="2">JCM 30346</strain>
    </source>
</reference>
<dbReference type="NCBIfam" id="TIGR04267">
    <property type="entry name" value="mod_HExxH"/>
    <property type="match status" value="1"/>
</dbReference>
<organism evidence="1 2">
    <name type="scientific">Sphaerisporangium aureirubrum</name>
    <dbReference type="NCBI Taxonomy" id="1544736"/>
    <lineage>
        <taxon>Bacteria</taxon>
        <taxon>Bacillati</taxon>
        <taxon>Actinomycetota</taxon>
        <taxon>Actinomycetes</taxon>
        <taxon>Streptosporangiales</taxon>
        <taxon>Streptosporangiaceae</taxon>
        <taxon>Sphaerisporangium</taxon>
    </lineage>
</organism>
<gene>
    <name evidence="1" type="ORF">ACFP1K_32305</name>
</gene>
<proteinExistence type="predicted"/>
<keyword evidence="2" id="KW-1185">Reference proteome</keyword>
<dbReference type="RefSeq" id="WP_380760501.1">
    <property type="nucleotide sequence ID" value="NZ_JBHSRF010000071.1"/>
</dbReference>
<name>A0ABW1NRA9_9ACTN</name>
<evidence type="ECO:0000313" key="1">
    <source>
        <dbReference type="EMBL" id="MFC6085888.1"/>
    </source>
</evidence>
<accession>A0ABW1NRA9</accession>
<protein>
    <submittedName>
        <fullName evidence="1">HEXXH motif domain-containing protein</fullName>
    </submittedName>
</protein>
<dbReference type="Proteomes" id="UP001596137">
    <property type="component" value="Unassembled WGS sequence"/>
</dbReference>
<dbReference type="InterPro" id="IPR026337">
    <property type="entry name" value="AKG_HExxH"/>
</dbReference>